<dbReference type="RefSeq" id="WP_192751924.1">
    <property type="nucleotide sequence ID" value="NZ_BAABJL010000071.1"/>
</dbReference>
<keyword evidence="10" id="KW-1185">Reference proteome</keyword>
<evidence type="ECO:0000256" key="4">
    <source>
        <dbReference type="ARBA" id="ARBA00022833"/>
    </source>
</evidence>
<keyword evidence="7" id="KW-0472">Membrane</keyword>
<evidence type="ECO:0000256" key="7">
    <source>
        <dbReference type="SAM" id="Phobius"/>
    </source>
</evidence>
<comment type="cofactor">
    <cofactor evidence="6">
        <name>Zn(2+)</name>
        <dbReference type="ChEBI" id="CHEBI:29105"/>
    </cofactor>
    <text evidence="6">Binds 1 zinc ion per subunit.</text>
</comment>
<keyword evidence="2" id="KW-0479">Metal-binding</keyword>
<keyword evidence="1 6" id="KW-0645">Protease</keyword>
<evidence type="ECO:0000256" key="2">
    <source>
        <dbReference type="ARBA" id="ARBA00022723"/>
    </source>
</evidence>
<dbReference type="Gene3D" id="3.30.2010.10">
    <property type="entry name" value="Metalloproteases ('zincins'), catalytic domain"/>
    <property type="match status" value="1"/>
</dbReference>
<dbReference type="Proteomes" id="UP000638648">
    <property type="component" value="Unassembled WGS sequence"/>
</dbReference>
<reference evidence="9" key="1">
    <citation type="submission" date="2020-10" db="EMBL/GenBank/DDBJ databases">
        <title>Sequencing the genomes of 1000 actinobacteria strains.</title>
        <authorList>
            <person name="Klenk H.-P."/>
        </authorList>
    </citation>
    <scope>NUCLEOTIDE SEQUENCE</scope>
    <source>
        <strain evidence="9">DSM 45354</strain>
    </source>
</reference>
<sequence>MITFAAAPLLVGLLLAAFHDQLARRLRPNVAVPLLTALSLTVALCTGLILSAVAVLVCVRLGPLPQIGQWSASALQSRSGVPLGFGVAATAIVAGCLTAAVIQAVRSARALAIAARAARLLRPVAGDLVVIEDATPSAYAVAAFTGRIVVSTAMLKALSADERRALLAHEHSHLRHRHHLYLHGAHLAAAANPLLRSPARSISRLIERWADEDAAAEVGDRALTARALARAALARDGSPPAPHTLSAADHRVGERARLLLAPQPVHNRLAVVLAVGAGLLTWAAAGAITLWANGVVQFAEAVYTRR</sequence>
<evidence type="ECO:0000259" key="8">
    <source>
        <dbReference type="Pfam" id="PF01435"/>
    </source>
</evidence>
<protein>
    <submittedName>
        <fullName evidence="9">Zn-dependent protease with chaperone function</fullName>
    </submittedName>
</protein>
<organism evidence="9 10">
    <name type="scientific">Actinopolymorpha pittospori</name>
    <dbReference type="NCBI Taxonomy" id="648752"/>
    <lineage>
        <taxon>Bacteria</taxon>
        <taxon>Bacillati</taxon>
        <taxon>Actinomycetota</taxon>
        <taxon>Actinomycetes</taxon>
        <taxon>Propionibacteriales</taxon>
        <taxon>Actinopolymorphaceae</taxon>
        <taxon>Actinopolymorpha</taxon>
    </lineage>
</organism>
<evidence type="ECO:0000256" key="3">
    <source>
        <dbReference type="ARBA" id="ARBA00022801"/>
    </source>
</evidence>
<dbReference type="Pfam" id="PF01435">
    <property type="entry name" value="Peptidase_M48"/>
    <property type="match status" value="1"/>
</dbReference>
<dbReference type="InterPro" id="IPR052173">
    <property type="entry name" value="Beta-lactam_resp_regulator"/>
</dbReference>
<dbReference type="InterPro" id="IPR001915">
    <property type="entry name" value="Peptidase_M48"/>
</dbReference>
<evidence type="ECO:0000256" key="1">
    <source>
        <dbReference type="ARBA" id="ARBA00022670"/>
    </source>
</evidence>
<gene>
    <name evidence="9" type="ORF">HEB94_004923</name>
</gene>
<keyword evidence="4 6" id="KW-0862">Zinc</keyword>
<feature type="transmembrane region" description="Helical" evidence="7">
    <location>
        <begin position="269"/>
        <end position="292"/>
    </location>
</feature>
<feature type="domain" description="Peptidase M48" evidence="8">
    <location>
        <begin position="123"/>
        <end position="182"/>
    </location>
</feature>
<feature type="transmembrane region" description="Helical" evidence="7">
    <location>
        <begin position="80"/>
        <end position="102"/>
    </location>
</feature>
<evidence type="ECO:0000256" key="6">
    <source>
        <dbReference type="RuleBase" id="RU003983"/>
    </source>
</evidence>
<comment type="caution">
    <text evidence="9">The sequence shown here is derived from an EMBL/GenBank/DDBJ whole genome shotgun (WGS) entry which is preliminary data.</text>
</comment>
<dbReference type="PANTHER" id="PTHR34978">
    <property type="entry name" value="POSSIBLE SENSOR-TRANSDUCER PROTEIN BLAR"/>
    <property type="match status" value="1"/>
</dbReference>
<comment type="similarity">
    <text evidence="6">Belongs to the peptidase M48 family.</text>
</comment>
<keyword evidence="7" id="KW-1133">Transmembrane helix</keyword>
<dbReference type="AlphaFoldDB" id="A0A927MW88"/>
<dbReference type="PANTHER" id="PTHR34978:SF3">
    <property type="entry name" value="SLR0241 PROTEIN"/>
    <property type="match status" value="1"/>
</dbReference>
<evidence type="ECO:0000313" key="10">
    <source>
        <dbReference type="Proteomes" id="UP000638648"/>
    </source>
</evidence>
<dbReference type="GO" id="GO:0046872">
    <property type="term" value="F:metal ion binding"/>
    <property type="evidence" value="ECO:0007669"/>
    <property type="project" value="UniProtKB-KW"/>
</dbReference>
<evidence type="ECO:0000313" key="9">
    <source>
        <dbReference type="EMBL" id="MBE1608075.1"/>
    </source>
</evidence>
<keyword evidence="5 6" id="KW-0482">Metalloprotease</keyword>
<keyword evidence="3 6" id="KW-0378">Hydrolase</keyword>
<dbReference type="GO" id="GO:0006508">
    <property type="term" value="P:proteolysis"/>
    <property type="evidence" value="ECO:0007669"/>
    <property type="project" value="UniProtKB-KW"/>
</dbReference>
<evidence type="ECO:0000256" key="5">
    <source>
        <dbReference type="ARBA" id="ARBA00023049"/>
    </source>
</evidence>
<dbReference type="GO" id="GO:0004222">
    <property type="term" value="F:metalloendopeptidase activity"/>
    <property type="evidence" value="ECO:0007669"/>
    <property type="project" value="InterPro"/>
</dbReference>
<accession>A0A927MW88</accession>
<dbReference type="EMBL" id="JADBEM010000001">
    <property type="protein sequence ID" value="MBE1608075.1"/>
    <property type="molecule type" value="Genomic_DNA"/>
</dbReference>
<name>A0A927MW88_9ACTN</name>
<feature type="transmembrane region" description="Helical" evidence="7">
    <location>
        <begin position="35"/>
        <end position="59"/>
    </location>
</feature>
<proteinExistence type="inferred from homology"/>
<keyword evidence="7" id="KW-0812">Transmembrane</keyword>